<dbReference type="KEGG" id="naci:NUH88_17200"/>
<evidence type="ECO:0000313" key="2">
    <source>
        <dbReference type="Proteomes" id="UP001060336"/>
    </source>
</evidence>
<protein>
    <submittedName>
        <fullName evidence="1">PAS domain-containing protein</fullName>
    </submittedName>
</protein>
<dbReference type="Pfam" id="PF07310">
    <property type="entry name" value="PAS_5"/>
    <property type="match status" value="1"/>
</dbReference>
<dbReference type="EMBL" id="CP102480">
    <property type="protein sequence ID" value="UUX49128.1"/>
    <property type="molecule type" value="Genomic_DNA"/>
</dbReference>
<name>A0A9J7ANY7_9PROT</name>
<evidence type="ECO:0000313" key="1">
    <source>
        <dbReference type="EMBL" id="UUX49128.1"/>
    </source>
</evidence>
<dbReference type="AlphaFoldDB" id="A0A9J7ANY7"/>
<gene>
    <name evidence="1" type="ORF">NUH88_17200</name>
</gene>
<organism evidence="1 2">
    <name type="scientific">Nisaea acidiphila</name>
    <dbReference type="NCBI Taxonomy" id="1862145"/>
    <lineage>
        <taxon>Bacteria</taxon>
        <taxon>Pseudomonadati</taxon>
        <taxon>Pseudomonadota</taxon>
        <taxon>Alphaproteobacteria</taxon>
        <taxon>Rhodospirillales</taxon>
        <taxon>Thalassobaculaceae</taxon>
        <taxon>Nisaea</taxon>
    </lineage>
</organism>
<sequence length="179" mass="19832">MQAFEPTLLSAVDQLPAPSEPALSFLEAWKAARRGNTVPQKRDFDPLLVPQLLPYIWIYQHDPETDLYRCRLAGEKIHDAWGGSIMGKSSLEILGGPDNDVVTEIWRAVLGTPLVHYGSDERLSGTMLYRAERMVAPLADAGDTPAFILGISLYALGGEINYSPPALLQRTFHILCRDI</sequence>
<reference evidence="1" key="1">
    <citation type="submission" date="2022-08" db="EMBL/GenBank/DDBJ databases">
        <title>Nisaea acidiphila sp. nov., isolated from a marine algal debris and emended description of the genus Nisaea Urios et al. 2008.</title>
        <authorList>
            <person name="Kwon K."/>
        </authorList>
    </citation>
    <scope>NUCLEOTIDE SEQUENCE</scope>
    <source>
        <strain evidence="1">MEBiC11861</strain>
    </source>
</reference>
<keyword evidence="2" id="KW-1185">Reference proteome</keyword>
<dbReference type="InterPro" id="IPR009922">
    <property type="entry name" value="DUF1457"/>
</dbReference>
<dbReference type="RefSeq" id="WP_257767629.1">
    <property type="nucleotide sequence ID" value="NZ_CP102480.1"/>
</dbReference>
<dbReference type="Proteomes" id="UP001060336">
    <property type="component" value="Chromosome"/>
</dbReference>
<accession>A0A9J7ANY7</accession>
<proteinExistence type="predicted"/>